<dbReference type="Gene3D" id="3.40.50.2020">
    <property type="match status" value="1"/>
</dbReference>
<sequence>MGFEHRLLPRGWKVALRLLYPPQCLGCGATVDHEGGLCGDCWRETRFIREDCCDLCGVGLPAPGDVDDPGGGVAADQRLLCDDCVILSRPWVRGRAALDYSGGGRRLVLALKHGDRPDLAPALGQWLASAAQPLARPGMIVAPIPIPARRLLRRKYNQSALLAATVARQLGLEHRPGLLQRLRHTPAQDHRDLHERFDNQADAIGVRGPAGDLAGRPVMIVDDVMASGATMTAAATALHAAGAGPIVTAVLARAAKND</sequence>
<accession>A0ABW4R9B0</accession>
<feature type="domain" description="Double zinc ribbon" evidence="3">
    <location>
        <begin position="15"/>
        <end position="84"/>
    </location>
</feature>
<name>A0ABW4R9B0_9RHOB</name>
<dbReference type="Proteomes" id="UP001597213">
    <property type="component" value="Unassembled WGS sequence"/>
</dbReference>
<evidence type="ECO:0000259" key="3">
    <source>
        <dbReference type="Pfam" id="PF18912"/>
    </source>
</evidence>
<keyword evidence="5" id="KW-1185">Reference proteome</keyword>
<reference evidence="5" key="1">
    <citation type="journal article" date="2019" name="Int. J. Syst. Evol. Microbiol.">
        <title>The Global Catalogue of Microorganisms (GCM) 10K type strain sequencing project: providing services to taxonomists for standard genome sequencing and annotation.</title>
        <authorList>
            <consortium name="The Broad Institute Genomics Platform"/>
            <consortium name="The Broad Institute Genome Sequencing Center for Infectious Disease"/>
            <person name="Wu L."/>
            <person name="Ma J."/>
        </authorList>
    </citation>
    <scope>NUCLEOTIDE SEQUENCE [LARGE SCALE GENOMIC DNA]</scope>
    <source>
        <strain evidence="5">CCUG 56029</strain>
    </source>
</reference>
<comment type="caution">
    <text evidence="4">The sequence shown here is derived from an EMBL/GenBank/DDBJ whole genome shotgun (WGS) entry which is preliminary data.</text>
</comment>
<feature type="domain" description="Phosphoribosyltransferase" evidence="2">
    <location>
        <begin position="208"/>
        <end position="254"/>
    </location>
</feature>
<organism evidence="4 5">
    <name type="scientific">Paracoccus pacificus</name>
    <dbReference type="NCBI Taxonomy" id="1463598"/>
    <lineage>
        <taxon>Bacteria</taxon>
        <taxon>Pseudomonadati</taxon>
        <taxon>Pseudomonadota</taxon>
        <taxon>Alphaproteobacteria</taxon>
        <taxon>Rhodobacterales</taxon>
        <taxon>Paracoccaceae</taxon>
        <taxon>Paracoccus</taxon>
    </lineage>
</organism>
<evidence type="ECO:0000313" key="4">
    <source>
        <dbReference type="EMBL" id="MFD1882692.1"/>
    </source>
</evidence>
<dbReference type="PANTHER" id="PTHR47505">
    <property type="entry name" value="DNA UTILIZATION PROTEIN YHGH"/>
    <property type="match status" value="1"/>
</dbReference>
<dbReference type="InterPro" id="IPR051910">
    <property type="entry name" value="ComF/GntX_DNA_util-trans"/>
</dbReference>
<dbReference type="SUPFAM" id="SSF53271">
    <property type="entry name" value="PRTase-like"/>
    <property type="match status" value="1"/>
</dbReference>
<comment type="similarity">
    <text evidence="1">Belongs to the ComF/GntX family.</text>
</comment>
<gene>
    <name evidence="4" type="ORF">ACFSCT_13290</name>
</gene>
<dbReference type="InterPro" id="IPR000836">
    <property type="entry name" value="PRTase_dom"/>
</dbReference>
<dbReference type="Pfam" id="PF18912">
    <property type="entry name" value="DZR_2"/>
    <property type="match status" value="1"/>
</dbReference>
<dbReference type="Pfam" id="PF00156">
    <property type="entry name" value="Pribosyltran"/>
    <property type="match status" value="1"/>
</dbReference>
<evidence type="ECO:0000256" key="1">
    <source>
        <dbReference type="ARBA" id="ARBA00008007"/>
    </source>
</evidence>
<dbReference type="EMBL" id="JBHUEN010000043">
    <property type="protein sequence ID" value="MFD1882692.1"/>
    <property type="molecule type" value="Genomic_DNA"/>
</dbReference>
<dbReference type="InterPro" id="IPR029057">
    <property type="entry name" value="PRTase-like"/>
</dbReference>
<dbReference type="PANTHER" id="PTHR47505:SF1">
    <property type="entry name" value="DNA UTILIZATION PROTEIN YHGH"/>
    <property type="match status" value="1"/>
</dbReference>
<dbReference type="InterPro" id="IPR044005">
    <property type="entry name" value="DZR_2"/>
</dbReference>
<protein>
    <submittedName>
        <fullName evidence="4">Double zinc ribbon domain-containing protein</fullName>
    </submittedName>
</protein>
<evidence type="ECO:0000259" key="2">
    <source>
        <dbReference type="Pfam" id="PF00156"/>
    </source>
</evidence>
<proteinExistence type="inferred from homology"/>
<dbReference type="RefSeq" id="WP_379143463.1">
    <property type="nucleotide sequence ID" value="NZ_JBHUEN010000043.1"/>
</dbReference>
<evidence type="ECO:0000313" key="5">
    <source>
        <dbReference type="Proteomes" id="UP001597213"/>
    </source>
</evidence>